<evidence type="ECO:0000313" key="1">
    <source>
        <dbReference type="EMBL" id="KAK4026364.1"/>
    </source>
</evidence>
<accession>A0ABR0AML2</accession>
<gene>
    <name evidence="1" type="ORF">OUZ56_015367</name>
</gene>
<sequence length="105" mass="11816">MSVGSWANRERERGRGDVTNVISVWADSILAIVEAEQLDFCSQLLGNKLFFSGTLISLVPVAAIRHIESGVERKKEDLDGLFKRLTPQHQRSLFVLLLLLLMGFF</sequence>
<proteinExistence type="predicted"/>
<comment type="caution">
    <text evidence="1">The sequence shown here is derived from an EMBL/GenBank/DDBJ whole genome shotgun (WGS) entry which is preliminary data.</text>
</comment>
<protein>
    <submittedName>
        <fullName evidence="1">Uncharacterized protein</fullName>
    </submittedName>
</protein>
<dbReference type="Proteomes" id="UP001234178">
    <property type="component" value="Unassembled WGS sequence"/>
</dbReference>
<keyword evidence="2" id="KW-1185">Reference proteome</keyword>
<reference evidence="1 2" key="1">
    <citation type="journal article" date="2023" name="Nucleic Acids Res.">
        <title>The hologenome of Daphnia magna reveals possible DNA methylation and microbiome-mediated evolution of the host genome.</title>
        <authorList>
            <person name="Chaturvedi A."/>
            <person name="Li X."/>
            <person name="Dhandapani V."/>
            <person name="Marshall H."/>
            <person name="Kissane S."/>
            <person name="Cuenca-Cambronero M."/>
            <person name="Asole G."/>
            <person name="Calvet F."/>
            <person name="Ruiz-Romero M."/>
            <person name="Marangio P."/>
            <person name="Guigo R."/>
            <person name="Rago D."/>
            <person name="Mirbahai L."/>
            <person name="Eastwood N."/>
            <person name="Colbourne J.K."/>
            <person name="Zhou J."/>
            <person name="Mallon E."/>
            <person name="Orsini L."/>
        </authorList>
    </citation>
    <scope>NUCLEOTIDE SEQUENCE [LARGE SCALE GENOMIC DNA]</scope>
    <source>
        <strain evidence="1">LRV0_1</strain>
    </source>
</reference>
<dbReference type="EMBL" id="JAOYFB010000038">
    <property type="protein sequence ID" value="KAK4026364.1"/>
    <property type="molecule type" value="Genomic_DNA"/>
</dbReference>
<evidence type="ECO:0000313" key="2">
    <source>
        <dbReference type="Proteomes" id="UP001234178"/>
    </source>
</evidence>
<name>A0ABR0AML2_9CRUS</name>
<organism evidence="1 2">
    <name type="scientific">Daphnia magna</name>
    <dbReference type="NCBI Taxonomy" id="35525"/>
    <lineage>
        <taxon>Eukaryota</taxon>
        <taxon>Metazoa</taxon>
        <taxon>Ecdysozoa</taxon>
        <taxon>Arthropoda</taxon>
        <taxon>Crustacea</taxon>
        <taxon>Branchiopoda</taxon>
        <taxon>Diplostraca</taxon>
        <taxon>Cladocera</taxon>
        <taxon>Anomopoda</taxon>
        <taxon>Daphniidae</taxon>
        <taxon>Daphnia</taxon>
    </lineage>
</organism>